<reference evidence="1 2" key="1">
    <citation type="submission" date="2015-01" db="EMBL/GenBank/DDBJ databases">
        <title>Evolution of Trichinella species and genotypes.</title>
        <authorList>
            <person name="Korhonen P.K."/>
            <person name="Edoardo P."/>
            <person name="Giuseppe L.R."/>
            <person name="Gasser R.B."/>
        </authorList>
    </citation>
    <scope>NUCLEOTIDE SEQUENCE [LARGE SCALE GENOMIC DNA]</scope>
    <source>
        <strain evidence="1">ISS2496</strain>
    </source>
</reference>
<name>A0A0V0ZVQ4_9BILA</name>
<keyword evidence="2" id="KW-1185">Reference proteome</keyword>
<evidence type="ECO:0000313" key="2">
    <source>
        <dbReference type="Proteomes" id="UP000054783"/>
    </source>
</evidence>
<sequence length="164" mass="18508">MSRPQQHSPALVRNEQKFSLGNQLTEGGANVQPISVYHRLPGGIASATNLTSNLTPKLKTDKKKETECLTELPAVRMLVAVIVKVRNGLDSKLSLLFNKRRRVYCALFAVFDVSCKANAQFIQRQSCVVTVLTLRRWFVQWEEYKANGTIFVQTTNLVGENKRK</sequence>
<protein>
    <submittedName>
        <fullName evidence="1">Uncharacterized protein</fullName>
    </submittedName>
</protein>
<accession>A0A0V0ZVQ4</accession>
<dbReference type="EMBL" id="JYDQ01000078">
    <property type="protein sequence ID" value="KRY16404.1"/>
    <property type="molecule type" value="Genomic_DNA"/>
</dbReference>
<evidence type="ECO:0000313" key="1">
    <source>
        <dbReference type="EMBL" id="KRY16404.1"/>
    </source>
</evidence>
<dbReference type="Proteomes" id="UP000054783">
    <property type="component" value="Unassembled WGS sequence"/>
</dbReference>
<gene>
    <name evidence="1" type="ORF">T12_13693</name>
</gene>
<dbReference type="AlphaFoldDB" id="A0A0V0ZVQ4"/>
<organism evidence="1 2">
    <name type="scientific">Trichinella patagoniensis</name>
    <dbReference type="NCBI Taxonomy" id="990121"/>
    <lineage>
        <taxon>Eukaryota</taxon>
        <taxon>Metazoa</taxon>
        <taxon>Ecdysozoa</taxon>
        <taxon>Nematoda</taxon>
        <taxon>Enoplea</taxon>
        <taxon>Dorylaimia</taxon>
        <taxon>Trichinellida</taxon>
        <taxon>Trichinellidae</taxon>
        <taxon>Trichinella</taxon>
    </lineage>
</organism>
<comment type="caution">
    <text evidence="1">The sequence shown here is derived from an EMBL/GenBank/DDBJ whole genome shotgun (WGS) entry which is preliminary data.</text>
</comment>
<proteinExistence type="predicted"/>
<dbReference type="OrthoDB" id="10349690at2759"/>